<name>A0AAD9Y8D0_COLKA</name>
<evidence type="ECO:0000256" key="1">
    <source>
        <dbReference type="ARBA" id="ARBA00001954"/>
    </source>
</evidence>
<dbReference type="PANTHER" id="PTHR43779">
    <property type="entry name" value="DIOXYGENASE RV0097-RELATED"/>
    <property type="match status" value="1"/>
</dbReference>
<organism evidence="8 9">
    <name type="scientific">Colletotrichum kahawae</name>
    <name type="common">Coffee berry disease fungus</name>
    <dbReference type="NCBI Taxonomy" id="34407"/>
    <lineage>
        <taxon>Eukaryota</taxon>
        <taxon>Fungi</taxon>
        <taxon>Dikarya</taxon>
        <taxon>Ascomycota</taxon>
        <taxon>Pezizomycotina</taxon>
        <taxon>Sordariomycetes</taxon>
        <taxon>Hypocreomycetidae</taxon>
        <taxon>Glomerellales</taxon>
        <taxon>Glomerellaceae</taxon>
        <taxon>Colletotrichum</taxon>
        <taxon>Colletotrichum gloeosporioides species complex</taxon>
    </lineage>
</organism>
<evidence type="ECO:0000313" key="9">
    <source>
        <dbReference type="Proteomes" id="UP001281614"/>
    </source>
</evidence>
<evidence type="ECO:0000256" key="5">
    <source>
        <dbReference type="ARBA" id="ARBA00023002"/>
    </source>
</evidence>
<dbReference type="Gene3D" id="3.60.130.10">
    <property type="entry name" value="Clavaminate synthase-like"/>
    <property type="match status" value="1"/>
</dbReference>
<dbReference type="Proteomes" id="UP001281614">
    <property type="component" value="Unassembled WGS sequence"/>
</dbReference>
<keyword evidence="6" id="KW-0408">Iron</keyword>
<dbReference type="EMBL" id="VYYT01000256">
    <property type="protein sequence ID" value="KAK2752074.1"/>
    <property type="molecule type" value="Genomic_DNA"/>
</dbReference>
<dbReference type="InterPro" id="IPR042098">
    <property type="entry name" value="TauD-like_sf"/>
</dbReference>
<proteinExistence type="inferred from homology"/>
<accession>A0AAD9Y8D0</accession>
<evidence type="ECO:0000256" key="6">
    <source>
        <dbReference type="ARBA" id="ARBA00023004"/>
    </source>
</evidence>
<reference evidence="8" key="1">
    <citation type="submission" date="2023-02" db="EMBL/GenBank/DDBJ databases">
        <title>Colletotrichum kahawae CIFC_Que2 genome sequencing and assembly.</title>
        <authorList>
            <person name="Baroncelli R."/>
        </authorList>
    </citation>
    <scope>NUCLEOTIDE SEQUENCE</scope>
    <source>
        <strain evidence="8">CIFC_Que2</strain>
    </source>
</reference>
<dbReference type="AlphaFoldDB" id="A0AAD9Y8D0"/>
<dbReference type="InterPro" id="IPR003819">
    <property type="entry name" value="TauD/TfdA-like"/>
</dbReference>
<protein>
    <submittedName>
        <fullName evidence="8">Alpha-ketoglutarate dependent xanthine dioxygenase</fullName>
    </submittedName>
</protein>
<evidence type="ECO:0000256" key="2">
    <source>
        <dbReference type="ARBA" id="ARBA00005896"/>
    </source>
</evidence>
<gene>
    <name evidence="8" type="ORF">CKAH01_06360</name>
</gene>
<dbReference type="GO" id="GO:0046872">
    <property type="term" value="F:metal ion binding"/>
    <property type="evidence" value="ECO:0007669"/>
    <property type="project" value="UniProtKB-KW"/>
</dbReference>
<comment type="similarity">
    <text evidence="2">Belongs to the TfdA dioxygenase family.</text>
</comment>
<evidence type="ECO:0000256" key="4">
    <source>
        <dbReference type="ARBA" id="ARBA00022964"/>
    </source>
</evidence>
<keyword evidence="4 8" id="KW-0223">Dioxygenase</keyword>
<evidence type="ECO:0000313" key="8">
    <source>
        <dbReference type="EMBL" id="KAK2752074.1"/>
    </source>
</evidence>
<comment type="cofactor">
    <cofactor evidence="1">
        <name>Fe(2+)</name>
        <dbReference type="ChEBI" id="CHEBI:29033"/>
    </cofactor>
</comment>
<evidence type="ECO:0000256" key="3">
    <source>
        <dbReference type="ARBA" id="ARBA00022723"/>
    </source>
</evidence>
<dbReference type="PANTHER" id="PTHR43779:SF2">
    <property type="entry name" value="ALPHA-KETOGLUTARATE-DEPENDENT XANTHINE DIOXYGENASE XAN1"/>
    <property type="match status" value="1"/>
</dbReference>
<dbReference type="SUPFAM" id="SSF51197">
    <property type="entry name" value="Clavaminate synthase-like"/>
    <property type="match status" value="1"/>
</dbReference>
<dbReference type="GO" id="GO:0051213">
    <property type="term" value="F:dioxygenase activity"/>
    <property type="evidence" value="ECO:0007669"/>
    <property type="project" value="UniProtKB-KW"/>
</dbReference>
<sequence length="394" mass="44952">MAAVEYNISALPKPFEQSAVDFGAELSGIDLEHIDGNAVLFPHSQKFNIEANHNKMLDESFKVIREALYINNVVLIKGQHNLSPKAQYELTRRFDPDASTYSHGSRIDKRSVLHKDLTTLPSQPQVQVIGHGAVAAFEGLTDLRLTHPHHKTFHKHPVPEAEDHDYTHFYRWHIDSAIYDLDPPLVTSLFACKVPKGRRQICRYDDGTGDELEVPLGTTAFISGYRMFELLSEEDKEFVKTSFVEYGPHPYIWMSKAKARSNGLGLFSEGLELPEDQLPEIDQEKIRKYPMAWKNPVTGKFAMMVYPTPARRIHLKDGTVMEDLKEVRELIYRLQRPAISPQYVYPHDWEEGDLVLFNNHGVMHSIVGAFAENEVRLFRQCNMAASRPPQGPDC</sequence>
<keyword evidence="5" id="KW-0560">Oxidoreductase</keyword>
<evidence type="ECO:0000259" key="7">
    <source>
        <dbReference type="Pfam" id="PF02668"/>
    </source>
</evidence>
<keyword evidence="3" id="KW-0479">Metal-binding</keyword>
<keyword evidence="9" id="KW-1185">Reference proteome</keyword>
<dbReference type="InterPro" id="IPR051178">
    <property type="entry name" value="TfdA_dioxygenase"/>
</dbReference>
<feature type="domain" description="TauD/TfdA-like" evidence="7">
    <location>
        <begin position="55"/>
        <end position="380"/>
    </location>
</feature>
<dbReference type="Pfam" id="PF02668">
    <property type="entry name" value="TauD"/>
    <property type="match status" value="1"/>
</dbReference>
<comment type="caution">
    <text evidence="8">The sequence shown here is derived from an EMBL/GenBank/DDBJ whole genome shotgun (WGS) entry which is preliminary data.</text>
</comment>